<comment type="similarity">
    <text evidence="1">Belongs to the Gfa family.</text>
</comment>
<dbReference type="Proteomes" id="UP001597033">
    <property type="component" value="Unassembled WGS sequence"/>
</dbReference>
<comment type="caution">
    <text evidence="5">The sequence shown here is derived from an EMBL/GenBank/DDBJ whole genome shotgun (WGS) entry which is preliminary data.</text>
</comment>
<dbReference type="EMBL" id="JBHTKN010000001">
    <property type="protein sequence ID" value="MFD1041273.1"/>
    <property type="molecule type" value="Genomic_DNA"/>
</dbReference>
<reference evidence="6" key="1">
    <citation type="journal article" date="2019" name="Int. J. Syst. Evol. Microbiol.">
        <title>The Global Catalogue of Microorganisms (GCM) 10K type strain sequencing project: providing services to taxonomists for standard genome sequencing and annotation.</title>
        <authorList>
            <consortium name="The Broad Institute Genomics Platform"/>
            <consortium name="The Broad Institute Genome Sequencing Center for Infectious Disease"/>
            <person name="Wu L."/>
            <person name="Ma J."/>
        </authorList>
    </citation>
    <scope>NUCLEOTIDE SEQUENCE [LARGE SCALE GENOMIC DNA]</scope>
    <source>
        <strain evidence="6">CCUG 55854</strain>
    </source>
</reference>
<gene>
    <name evidence="5" type="ORF">ACFQ2N_02770</name>
</gene>
<name>A0ABW3LS48_9GAMM</name>
<dbReference type="InterPro" id="IPR006913">
    <property type="entry name" value="CENP-V/GFA"/>
</dbReference>
<protein>
    <submittedName>
        <fullName evidence="5">GFA family protein</fullName>
    </submittedName>
</protein>
<keyword evidence="2" id="KW-0479">Metal-binding</keyword>
<accession>A0ABW3LS48</accession>
<dbReference type="Pfam" id="PF04828">
    <property type="entry name" value="GFA"/>
    <property type="match status" value="1"/>
</dbReference>
<evidence type="ECO:0000259" key="4">
    <source>
        <dbReference type="PROSITE" id="PS51891"/>
    </source>
</evidence>
<evidence type="ECO:0000256" key="1">
    <source>
        <dbReference type="ARBA" id="ARBA00005495"/>
    </source>
</evidence>
<dbReference type="Gene3D" id="2.170.150.70">
    <property type="match status" value="1"/>
</dbReference>
<feature type="domain" description="CENP-V/GFA" evidence="4">
    <location>
        <begin position="5"/>
        <end position="125"/>
    </location>
</feature>
<proteinExistence type="inferred from homology"/>
<dbReference type="SUPFAM" id="SSF51316">
    <property type="entry name" value="Mss4-like"/>
    <property type="match status" value="1"/>
</dbReference>
<dbReference type="RefSeq" id="WP_162377523.1">
    <property type="nucleotide sequence ID" value="NZ_JBHTKN010000001.1"/>
</dbReference>
<keyword evidence="6" id="KW-1185">Reference proteome</keyword>
<dbReference type="PROSITE" id="PS51891">
    <property type="entry name" value="CENP_V_GFA"/>
    <property type="match status" value="1"/>
</dbReference>
<dbReference type="InterPro" id="IPR011057">
    <property type="entry name" value="Mss4-like_sf"/>
</dbReference>
<dbReference type="InterPro" id="IPR052355">
    <property type="entry name" value="CENP-V-like"/>
</dbReference>
<dbReference type="PANTHER" id="PTHR28620:SF1">
    <property type="entry name" value="CENP-V_GFA DOMAIN-CONTAINING PROTEIN"/>
    <property type="match status" value="1"/>
</dbReference>
<dbReference type="PANTHER" id="PTHR28620">
    <property type="entry name" value="CENTROMERE PROTEIN V"/>
    <property type="match status" value="1"/>
</dbReference>
<keyword evidence="3" id="KW-0862">Zinc</keyword>
<evidence type="ECO:0000313" key="5">
    <source>
        <dbReference type="EMBL" id="MFD1041273.1"/>
    </source>
</evidence>
<evidence type="ECO:0000256" key="2">
    <source>
        <dbReference type="ARBA" id="ARBA00022723"/>
    </source>
</evidence>
<organism evidence="5 6">
    <name type="scientific">Pseudoxanthomonas kaohsiungensis</name>
    <dbReference type="NCBI Taxonomy" id="283923"/>
    <lineage>
        <taxon>Bacteria</taxon>
        <taxon>Pseudomonadati</taxon>
        <taxon>Pseudomonadota</taxon>
        <taxon>Gammaproteobacteria</taxon>
        <taxon>Lysobacterales</taxon>
        <taxon>Lysobacteraceae</taxon>
        <taxon>Pseudoxanthomonas</taxon>
    </lineage>
</organism>
<sequence length="134" mass="14625">MEKTYHGSCHCGAIRYRATLDLAAGTGKCNCTYCSKIRNWSARATDFELLDGEALLGDYGKDWGEGNIHHRFCSRCGVNLYGHGYIAEAGGGFVSVLVNTLDDASIDELVSGPVRHADGRHDNWMNPPADTRAM</sequence>
<evidence type="ECO:0000313" key="6">
    <source>
        <dbReference type="Proteomes" id="UP001597033"/>
    </source>
</evidence>
<evidence type="ECO:0000256" key="3">
    <source>
        <dbReference type="ARBA" id="ARBA00022833"/>
    </source>
</evidence>